<dbReference type="Gene3D" id="2.40.70.10">
    <property type="entry name" value="Acid Proteases"/>
    <property type="match status" value="2"/>
</dbReference>
<dbReference type="EMBL" id="ML145097">
    <property type="protein sequence ID" value="TBU61644.1"/>
    <property type="molecule type" value="Genomic_DNA"/>
</dbReference>
<feature type="domain" description="Peptidase A1" evidence="6">
    <location>
        <begin position="83"/>
        <end position="399"/>
    </location>
</feature>
<keyword evidence="4" id="KW-0378">Hydrolase</keyword>
<dbReference type="PRINTS" id="PR00792">
    <property type="entry name" value="PEPSIN"/>
</dbReference>
<name>A0A4Q9Q4W0_9APHY</name>
<evidence type="ECO:0000313" key="8">
    <source>
        <dbReference type="Proteomes" id="UP000292082"/>
    </source>
</evidence>
<feature type="active site" evidence="3">
    <location>
        <position position="281"/>
    </location>
</feature>
<gene>
    <name evidence="7" type="ORF">BD310DRAFT_812714</name>
</gene>
<sequence length="409" mass="42282">MTRFSALLALCAGALTTNVVASPTVIRESLVTLPLARRLNATGVRNIVARDQARAKVLKTRGNVGNSKTGPIDDPLDDVVVSYTVDVKVGTPPITYTLIVDTGSSNTWVGANQSYVATNSSVDTGDSVFVEYGSGGFVGEEYTDTVAVGKLTIANQSIGGAYLAYGFSGVDGILGLGPTDLTNGTTSGGGTVPTVLDNAVTLGVVKEKTLGISFEPSTGDGTASNGELTFGGTDSTKFTGKLDYVPFTSTSPASEYVGIDQSITYGSGGQTILASTAGIVDTGTTLIMIASDAFSTYTKATGGTADKATGLLKITQEQYNNLQSLFFHIGKNTFELTPNAQIWPRALNTAIGGQDGNIYLVVADVGSNSGSGLDFINGFTFLQRFYHAVDYAGGRAGFATTSFTHASTN</sequence>
<dbReference type="Pfam" id="PF00026">
    <property type="entry name" value="Asp"/>
    <property type="match status" value="1"/>
</dbReference>
<accession>A0A4Q9Q4W0</accession>
<evidence type="ECO:0000256" key="3">
    <source>
        <dbReference type="PIRSR" id="PIRSR601461-1"/>
    </source>
</evidence>
<evidence type="ECO:0000313" key="7">
    <source>
        <dbReference type="EMBL" id="TBU61644.1"/>
    </source>
</evidence>
<feature type="active site" evidence="3">
    <location>
        <position position="101"/>
    </location>
</feature>
<evidence type="ECO:0000256" key="2">
    <source>
        <dbReference type="ARBA" id="ARBA00022750"/>
    </source>
</evidence>
<dbReference type="PROSITE" id="PS00141">
    <property type="entry name" value="ASP_PROTEASE"/>
    <property type="match status" value="2"/>
</dbReference>
<proteinExistence type="inferred from homology"/>
<evidence type="ECO:0000256" key="5">
    <source>
        <dbReference type="SAM" id="SignalP"/>
    </source>
</evidence>
<evidence type="ECO:0000259" key="6">
    <source>
        <dbReference type="PROSITE" id="PS51767"/>
    </source>
</evidence>
<dbReference type="AlphaFoldDB" id="A0A4Q9Q4W0"/>
<dbReference type="PROSITE" id="PS51767">
    <property type="entry name" value="PEPTIDASE_A1"/>
    <property type="match status" value="1"/>
</dbReference>
<dbReference type="InterPro" id="IPR021109">
    <property type="entry name" value="Peptidase_aspartic_dom_sf"/>
</dbReference>
<dbReference type="InterPro" id="IPR034164">
    <property type="entry name" value="Pepsin-like_dom"/>
</dbReference>
<dbReference type="PANTHER" id="PTHR47966:SF51">
    <property type="entry name" value="BETA-SITE APP-CLEAVING ENZYME, ISOFORM A-RELATED"/>
    <property type="match status" value="1"/>
</dbReference>
<keyword evidence="4 7" id="KW-0645">Protease</keyword>
<dbReference type="CDD" id="cd05471">
    <property type="entry name" value="pepsin_like"/>
    <property type="match status" value="1"/>
</dbReference>
<keyword evidence="2 4" id="KW-0064">Aspartyl protease</keyword>
<keyword evidence="5" id="KW-0732">Signal</keyword>
<dbReference type="SUPFAM" id="SSF50630">
    <property type="entry name" value="Acid proteases"/>
    <property type="match status" value="1"/>
</dbReference>
<comment type="similarity">
    <text evidence="1 4">Belongs to the peptidase A1 family.</text>
</comment>
<dbReference type="InterPro" id="IPR001969">
    <property type="entry name" value="Aspartic_peptidase_AS"/>
</dbReference>
<dbReference type="GO" id="GO:0004190">
    <property type="term" value="F:aspartic-type endopeptidase activity"/>
    <property type="evidence" value="ECO:0007669"/>
    <property type="project" value="UniProtKB-KW"/>
</dbReference>
<feature type="chain" id="PRO_5020405915" evidence="5">
    <location>
        <begin position="22"/>
        <end position="409"/>
    </location>
</feature>
<protein>
    <submittedName>
        <fullName evidence="7">Family A1 protease</fullName>
    </submittedName>
</protein>
<dbReference type="InterPro" id="IPR001461">
    <property type="entry name" value="Aspartic_peptidase_A1"/>
</dbReference>
<dbReference type="Proteomes" id="UP000292082">
    <property type="component" value="Unassembled WGS sequence"/>
</dbReference>
<feature type="signal peptide" evidence="5">
    <location>
        <begin position="1"/>
        <end position="21"/>
    </location>
</feature>
<organism evidence="7 8">
    <name type="scientific">Dichomitus squalens</name>
    <dbReference type="NCBI Taxonomy" id="114155"/>
    <lineage>
        <taxon>Eukaryota</taxon>
        <taxon>Fungi</taxon>
        <taxon>Dikarya</taxon>
        <taxon>Basidiomycota</taxon>
        <taxon>Agaricomycotina</taxon>
        <taxon>Agaricomycetes</taxon>
        <taxon>Polyporales</taxon>
        <taxon>Polyporaceae</taxon>
        <taxon>Dichomitus</taxon>
    </lineage>
</organism>
<evidence type="ECO:0000256" key="1">
    <source>
        <dbReference type="ARBA" id="ARBA00007447"/>
    </source>
</evidence>
<keyword evidence="8" id="KW-1185">Reference proteome</keyword>
<dbReference type="InterPro" id="IPR033121">
    <property type="entry name" value="PEPTIDASE_A1"/>
</dbReference>
<evidence type="ECO:0000256" key="4">
    <source>
        <dbReference type="RuleBase" id="RU000454"/>
    </source>
</evidence>
<dbReference type="GO" id="GO:0006508">
    <property type="term" value="P:proteolysis"/>
    <property type="evidence" value="ECO:0007669"/>
    <property type="project" value="UniProtKB-KW"/>
</dbReference>
<reference evidence="7 8" key="1">
    <citation type="submission" date="2019-01" db="EMBL/GenBank/DDBJ databases">
        <title>Draft genome sequences of three monokaryotic isolates of the white-rot basidiomycete fungus Dichomitus squalens.</title>
        <authorList>
            <consortium name="DOE Joint Genome Institute"/>
            <person name="Lopez S.C."/>
            <person name="Andreopoulos B."/>
            <person name="Pangilinan J."/>
            <person name="Lipzen A."/>
            <person name="Riley R."/>
            <person name="Ahrendt S."/>
            <person name="Ng V."/>
            <person name="Barry K."/>
            <person name="Daum C."/>
            <person name="Grigoriev I.V."/>
            <person name="Hilden K.S."/>
            <person name="Makela M.R."/>
            <person name="de Vries R.P."/>
        </authorList>
    </citation>
    <scope>NUCLEOTIDE SEQUENCE [LARGE SCALE GENOMIC DNA]</scope>
    <source>
        <strain evidence="7 8">CBS 464.89</strain>
    </source>
</reference>
<dbReference type="PANTHER" id="PTHR47966">
    <property type="entry name" value="BETA-SITE APP-CLEAVING ENZYME, ISOFORM A-RELATED"/>
    <property type="match status" value="1"/>
</dbReference>